<keyword evidence="3" id="KW-1185">Reference proteome</keyword>
<proteinExistence type="predicted"/>
<dbReference type="InterPro" id="IPR025579">
    <property type="entry name" value="DUF4357"/>
</dbReference>
<evidence type="ECO:0000313" key="3">
    <source>
        <dbReference type="Proteomes" id="UP000285310"/>
    </source>
</evidence>
<dbReference type="Proteomes" id="UP000285310">
    <property type="component" value="Unassembled WGS sequence"/>
</dbReference>
<feature type="domain" description="DUF4357" evidence="1">
    <location>
        <begin position="236"/>
        <end position="289"/>
    </location>
</feature>
<accession>A0A423PPX0</accession>
<evidence type="ECO:0000313" key="2">
    <source>
        <dbReference type="EMBL" id="ROO27571.1"/>
    </source>
</evidence>
<dbReference type="CDD" id="cd10447">
    <property type="entry name" value="GIY-YIG_unchar_2"/>
    <property type="match status" value="1"/>
</dbReference>
<reference evidence="2 3" key="1">
    <citation type="submission" date="2013-10" db="EMBL/GenBank/DDBJ databases">
        <title>Salinisphaera japonica YTM-1 Genome Sequencing.</title>
        <authorList>
            <person name="Lai Q."/>
            <person name="Li C."/>
            <person name="Shao Z."/>
        </authorList>
    </citation>
    <scope>NUCLEOTIDE SEQUENCE [LARGE SCALE GENOMIC DNA]</scope>
    <source>
        <strain evidence="2 3">YTM-1</strain>
    </source>
</reference>
<comment type="caution">
    <text evidence="2">The sequence shown here is derived from an EMBL/GenBank/DDBJ whole genome shotgun (WGS) entry which is preliminary data.</text>
</comment>
<dbReference type="Pfam" id="PF14267">
    <property type="entry name" value="DUF4357"/>
    <property type="match status" value="1"/>
</dbReference>
<dbReference type="EMBL" id="AYKG01000025">
    <property type="protein sequence ID" value="ROO27571.1"/>
    <property type="molecule type" value="Genomic_DNA"/>
</dbReference>
<gene>
    <name evidence="2" type="ORF">SAJA_09130</name>
</gene>
<protein>
    <submittedName>
        <fullName evidence="2">Peptide-methionine (S)-S-oxide reductase</fullName>
    </submittedName>
</protein>
<dbReference type="AlphaFoldDB" id="A0A423PPX0"/>
<evidence type="ECO:0000259" key="1">
    <source>
        <dbReference type="Pfam" id="PF14267"/>
    </source>
</evidence>
<sequence length="300" mass="32664">MGASIVNDSRPTSIRIFLADGTPDGLRLIDKSNWTGRAVVVSRSEIERALARPELGQPGVYVLVGTAEDGAPMLYVGEADTLGERLKQHVAGKEFWTRVVAFTSTNEGLNKAHVRYLEARLLQLARQANQWLLENGNKPTPPPLSEPDRADAEWFLDEMRLIFPLLGIDAFAAASGQARAHAAADTSRDEPPMLYLAERGGEGRGREVADGFVVLEGALARAAEVDSIHDHMRDMRQQLVDRGVLVTDEHALRFTQDFRFSSPSLAAGVLVGGSANGRICWKDRAGRTLKSLQDARAGVA</sequence>
<dbReference type="InParanoid" id="A0A423PPX0"/>
<organism evidence="2 3">
    <name type="scientific">Salinisphaera japonica YTM-1</name>
    <dbReference type="NCBI Taxonomy" id="1209778"/>
    <lineage>
        <taxon>Bacteria</taxon>
        <taxon>Pseudomonadati</taxon>
        <taxon>Pseudomonadota</taxon>
        <taxon>Gammaproteobacteria</taxon>
        <taxon>Salinisphaerales</taxon>
        <taxon>Salinisphaeraceae</taxon>
        <taxon>Salinisphaera</taxon>
    </lineage>
</organism>
<name>A0A423PPX0_9GAMM</name>